<evidence type="ECO:0000259" key="3">
    <source>
        <dbReference type="Pfam" id="PF21074"/>
    </source>
</evidence>
<dbReference type="InterPro" id="IPR028971">
    <property type="entry name" value="NAD-GDH_cat"/>
</dbReference>
<dbReference type="GO" id="GO:0006538">
    <property type="term" value="P:L-glutamate catabolic process"/>
    <property type="evidence" value="ECO:0007669"/>
    <property type="project" value="InterPro"/>
</dbReference>
<dbReference type="Pfam" id="PF05088">
    <property type="entry name" value="Bac_GDH_CD"/>
    <property type="match status" value="1"/>
</dbReference>
<dbReference type="SUPFAM" id="SSF51735">
    <property type="entry name" value="NAD(P)-binding Rossmann-fold domains"/>
    <property type="match status" value="1"/>
</dbReference>
<feature type="domain" description="NAD-specific glutamate dehydrogenase C-terminal" evidence="3">
    <location>
        <begin position="1267"/>
        <end position="1601"/>
    </location>
</feature>
<dbReference type="Pfam" id="PF21079">
    <property type="entry name" value="GDH_HM2"/>
    <property type="match status" value="1"/>
</dbReference>
<evidence type="ECO:0000259" key="6">
    <source>
        <dbReference type="Pfam" id="PF21077"/>
    </source>
</evidence>
<dbReference type="Pfam" id="PF21077">
    <property type="entry name" value="GDH_ACT3"/>
    <property type="match status" value="1"/>
</dbReference>
<evidence type="ECO:0000313" key="7">
    <source>
        <dbReference type="EMBL" id="XCJ78230.1"/>
    </source>
</evidence>
<feature type="domain" description="NAD-glutamate dehydrogenase ACT3" evidence="6">
    <location>
        <begin position="551"/>
        <end position="626"/>
    </location>
</feature>
<dbReference type="InterPro" id="IPR036291">
    <property type="entry name" value="NAD(P)-bd_dom_sf"/>
</dbReference>
<dbReference type="EC" id="1.4.1.2" evidence="7"/>
<dbReference type="Pfam" id="PF21074">
    <property type="entry name" value="GDH_C"/>
    <property type="match status" value="1"/>
</dbReference>
<dbReference type="InterPro" id="IPR024727">
    <property type="entry name" value="NAD_Glu_DH_N_ACT1"/>
</dbReference>
<dbReference type="GO" id="GO:0004069">
    <property type="term" value="F:L-aspartate:2-oxoglutarate aminotransferase activity"/>
    <property type="evidence" value="ECO:0007669"/>
    <property type="project" value="InterPro"/>
</dbReference>
<dbReference type="PANTHER" id="PTHR43403:SF1">
    <property type="entry name" value="NAD-SPECIFIC GLUTAMATE DEHYDROGENASE"/>
    <property type="match status" value="1"/>
</dbReference>
<protein>
    <submittedName>
        <fullName evidence="7">NAD-glutamate dehydrogenase</fullName>
        <ecNumber evidence="7">1.4.1.2</ecNumber>
    </submittedName>
</protein>
<dbReference type="Pfam" id="PF21073">
    <property type="entry name" value="GDH_HM1"/>
    <property type="match status" value="1"/>
</dbReference>
<accession>A0AB74UC63</accession>
<dbReference type="InterPro" id="IPR048381">
    <property type="entry name" value="GDH_C"/>
</dbReference>
<evidence type="ECO:0000256" key="1">
    <source>
        <dbReference type="ARBA" id="ARBA00023002"/>
    </source>
</evidence>
<dbReference type="Pfam" id="PF21078">
    <property type="entry name" value="GDH_HM3"/>
    <property type="match status" value="1"/>
</dbReference>
<dbReference type="Pfam" id="PF21075">
    <property type="entry name" value="GDH_ACT1"/>
    <property type="match status" value="1"/>
</dbReference>
<dbReference type="InterPro" id="IPR046346">
    <property type="entry name" value="Aminoacid_DH-like_N_sf"/>
</dbReference>
<dbReference type="RefSeq" id="WP_353979245.1">
    <property type="nucleotide sequence ID" value="NZ_CP159578.1"/>
</dbReference>
<dbReference type="PIRSF" id="PIRSF036761">
    <property type="entry name" value="GDH_Mll4104"/>
    <property type="match status" value="1"/>
</dbReference>
<evidence type="ECO:0000259" key="2">
    <source>
        <dbReference type="Pfam" id="PF05088"/>
    </source>
</evidence>
<dbReference type="InterPro" id="IPR049058">
    <property type="entry name" value="NAD_Glu_DH_HM2"/>
</dbReference>
<reference evidence="7" key="1">
    <citation type="submission" date="2024-06" db="EMBL/GenBank/DDBJ databases">
        <title>Complete genome of Salinicola endophyticus HNIBRBA4755.</title>
        <authorList>
            <person name="Shin S.Y."/>
            <person name="Kang H."/>
            <person name="Song J."/>
        </authorList>
    </citation>
    <scope>NUCLEOTIDE SEQUENCE</scope>
    <source>
        <strain evidence="7">HNIBRBA4755</strain>
    </source>
</reference>
<dbReference type="GO" id="GO:0004352">
    <property type="term" value="F:glutamate dehydrogenase (NAD+) activity"/>
    <property type="evidence" value="ECO:0007669"/>
    <property type="project" value="UniProtKB-EC"/>
</dbReference>
<name>A0AB74UC63_9GAMM</name>
<dbReference type="InterPro" id="IPR049056">
    <property type="entry name" value="NAD_Glu_DH_HM3"/>
</dbReference>
<keyword evidence="1 7" id="KW-0560">Oxidoreductase</keyword>
<feature type="domain" description="NAD-glutamate dehydrogenase catalytic" evidence="2">
    <location>
        <begin position="726"/>
        <end position="1220"/>
    </location>
</feature>
<evidence type="ECO:0000259" key="5">
    <source>
        <dbReference type="Pfam" id="PF21076"/>
    </source>
</evidence>
<proteinExistence type="predicted"/>
<dbReference type="InterPro" id="IPR049064">
    <property type="entry name" value="NAD_Glu_DH_ACT3"/>
</dbReference>
<evidence type="ECO:0000259" key="4">
    <source>
        <dbReference type="Pfam" id="PF21075"/>
    </source>
</evidence>
<feature type="domain" description="NAD-glutamate dehydrogenase N-terminal ACT1" evidence="4">
    <location>
        <begin position="35"/>
        <end position="178"/>
    </location>
</feature>
<dbReference type="InterPro" id="IPR049059">
    <property type="entry name" value="NAD_Glu_DH_HM1"/>
</dbReference>
<dbReference type="InterPro" id="IPR049062">
    <property type="entry name" value="NAD_Glu_DH_ACT2"/>
</dbReference>
<sequence length="1610" mass="181629">MQHVAIEGKTEFLEQLREKLAKRLPEEKVKRITAFAEDLYATAPFEEAADRQLDDVYGATLAAWHFMRTFDPSDAKVRIFNPNFEEHGWQSPHTVVAVLHPDMPFLVDSVRMELNRRGLTLHAIHNAVLAVERDARHHALKITGPRAKEAPESRESLILIEIDRHTDTATLDDLEQSLHEVLRDVRTAVTDFEPMCDKLREVITELEAQRPAAVSAADQKETVAFLKWLLDEHFTFLGFAESRLSGSGAKARETRVEGSELGVLKLDQPRYQESVRFELDEEPGPMPALLRFAKSSHHARVHRPTYPDHIAITRHDKQGKVIGEWRFFGLFTSLVYNESPRSVPVLRRKVQAVIDAAGVNPKGHNGKLLLQILEVHPRDDLFQSTIEELSQTAFGILNIRERRRVRLFIREDRCGQFYSCLVFVPRDIFSTDLRLRIQNLLCEELDATFADFNPYLSESVLARIQFTLRFNGDEPVEFDRRALEKKVIFLARNWREDLHGALIESLGEEEGNRQAQVFRDAFPGSYRDDFSARTAANDIRHLSALDDGAPIGVSLYHLAENSADSVNLKLYHADSPIPLSDMLPVLENLGLRVISERPYHIDTEHQTYWIHDFTFEYRGVDEVDLRAMRDNFIDAFSRIWVGDAENDAYNRLIIGAGLDWRQVAVLRAYARYLKQLRIGLSQDYIANTLAAHADITRGLSRLFEQRFAPNLDGDRDTRCQGAVDELNALLDQVASLNDDLLLRRYVDLIQATVRTNYFQPREDGSAKAYISFKLEPSKVPGMPKPRPMFEVFVYSPRMEGVHLRGGKVARGGLRWSDRNEDFRTEILGLMKAQQVKNSVIVPVGAKGGFICKRMPENGDRDAIQAEGIECYRLLIRGLLDITDNLDGTEVVPPQAVVRHDPDDPYLVVAADKGTATFSDYANAISLEYDFWLRDAFASGGAQGYDHKGMAITARGAWESVKRHFREMGLNTQKDEFSVLGIGDMAGDVFGNGMLLSDKIRLVAAFNHRHIFVDPTPDAAKSFAERKRLFETPRSSWSDYDEGRISEGGGVFSRDAKSIAISAPMKKTFGIEADKLSPNDLINAMLKSSVDLIWNGGIGTYVKAHDESHADVGDKANDGLRIDGRELNCRVVGEGGNLGLTQRGRMEAAAKGIRVNTDFIDNAGGVNCSDHEVNIKILLDGIVQRGDMTEKQRNQLLVEMTDEVGELVVRDNYRQTQALSLAELQSLEGMGPYRRFINELEAAGSLDRELEFLPSDEQLGERSNADGGLTLPELSVLISYAKSTLKSDLIAAELPNDPQLQQHVAKAFPTTLTERFADDLAQHRLKREIVATQIANDLVDHMGITFVRQLRDSTGASRVEIAQAYVIARDSFGFNRLWEQIEALDYRVESQVQYRMMLDLMRLMRRATRWFLRHRGTLSVKECVEQFAPQLAQLQEDIGNRLKGDEREAWEGRRDELVEAGVPKAQAAVVAAASSLYAGLGIIQAARVSGEKLKRVAEVYYAIGHQLELPWMTRQINALEVRDSWQMQARETFRDDLDRQQLALTVKVLGMSDAPREVEARVTRWQDQHAALFERWNALLGEINAGTQVSFALIAVAIRELVDLAESESDG</sequence>
<gene>
    <name evidence="7" type="ORF">ABV408_12365</name>
</gene>
<dbReference type="PANTHER" id="PTHR43403">
    <property type="entry name" value="NAD-SPECIFIC GLUTAMATE DEHYDROGENASE"/>
    <property type="match status" value="1"/>
</dbReference>
<dbReference type="EMBL" id="CP159578">
    <property type="protein sequence ID" value="XCJ78230.1"/>
    <property type="molecule type" value="Genomic_DNA"/>
</dbReference>
<feature type="domain" description="NAD-glutamate dehydrogenase ACT2" evidence="5">
    <location>
        <begin position="406"/>
        <end position="494"/>
    </location>
</feature>
<dbReference type="Gene3D" id="3.40.50.720">
    <property type="entry name" value="NAD(P)-binding Rossmann-like Domain"/>
    <property type="match status" value="1"/>
</dbReference>
<organism evidence="7">
    <name type="scientific">Salinicola endophyticus</name>
    <dbReference type="NCBI Taxonomy" id="1949083"/>
    <lineage>
        <taxon>Bacteria</taxon>
        <taxon>Pseudomonadati</taxon>
        <taxon>Pseudomonadota</taxon>
        <taxon>Gammaproteobacteria</taxon>
        <taxon>Oceanospirillales</taxon>
        <taxon>Halomonadaceae</taxon>
        <taxon>Salinicola</taxon>
    </lineage>
</organism>
<dbReference type="InterPro" id="IPR007780">
    <property type="entry name" value="NAD_Glu_DH_bac"/>
</dbReference>
<dbReference type="Pfam" id="PF21076">
    <property type="entry name" value="GDH_ACT2"/>
    <property type="match status" value="1"/>
</dbReference>
<dbReference type="SUPFAM" id="SSF53223">
    <property type="entry name" value="Aminoacid dehydrogenase-like, N-terminal domain"/>
    <property type="match status" value="1"/>
</dbReference>